<dbReference type="InterPro" id="IPR005490">
    <property type="entry name" value="LD_TPept_cat_dom"/>
</dbReference>
<dbReference type="InterPro" id="IPR050979">
    <property type="entry name" value="LD-transpeptidase"/>
</dbReference>
<keyword evidence="3 6" id="KW-0133">Cell shape</keyword>
<dbReference type="PROSITE" id="PS52029">
    <property type="entry name" value="LD_TPASE"/>
    <property type="match status" value="1"/>
</dbReference>
<evidence type="ECO:0000256" key="8">
    <source>
        <dbReference type="SAM" id="SignalP"/>
    </source>
</evidence>
<dbReference type="GO" id="GO:0008360">
    <property type="term" value="P:regulation of cell shape"/>
    <property type="evidence" value="ECO:0007669"/>
    <property type="project" value="UniProtKB-UniRule"/>
</dbReference>
<dbReference type="Pfam" id="PF03734">
    <property type="entry name" value="YkuD"/>
    <property type="match status" value="1"/>
</dbReference>
<evidence type="ECO:0000256" key="7">
    <source>
        <dbReference type="SAM" id="MobiDB-lite"/>
    </source>
</evidence>
<dbReference type="AlphaFoldDB" id="A0A2V4BBX0"/>
<dbReference type="PANTHER" id="PTHR30582">
    <property type="entry name" value="L,D-TRANSPEPTIDASE"/>
    <property type="match status" value="1"/>
</dbReference>
<dbReference type="Proteomes" id="UP000249915">
    <property type="component" value="Unassembled WGS sequence"/>
</dbReference>
<dbReference type="InterPro" id="IPR038063">
    <property type="entry name" value="Transpep_catalytic_dom"/>
</dbReference>
<dbReference type="GO" id="GO:0016740">
    <property type="term" value="F:transferase activity"/>
    <property type="evidence" value="ECO:0007669"/>
    <property type="project" value="UniProtKB-KW"/>
</dbReference>
<feature type="chain" id="PRO_5039136579" description="L,D-TPase catalytic domain-containing protein" evidence="8">
    <location>
        <begin position="21"/>
        <end position="257"/>
    </location>
</feature>
<gene>
    <name evidence="10" type="ORF">BAY60_02030</name>
</gene>
<keyword evidence="11" id="KW-1185">Reference proteome</keyword>
<evidence type="ECO:0000256" key="3">
    <source>
        <dbReference type="ARBA" id="ARBA00022960"/>
    </source>
</evidence>
<feature type="active site" description="Proton donor/acceptor" evidence="6">
    <location>
        <position position="218"/>
    </location>
</feature>
<evidence type="ECO:0000313" key="10">
    <source>
        <dbReference type="EMBL" id="PXY32656.1"/>
    </source>
</evidence>
<evidence type="ECO:0000256" key="5">
    <source>
        <dbReference type="ARBA" id="ARBA00023316"/>
    </source>
</evidence>
<evidence type="ECO:0000313" key="11">
    <source>
        <dbReference type="Proteomes" id="UP000249915"/>
    </source>
</evidence>
<keyword evidence="8" id="KW-0732">Signal</keyword>
<feature type="signal peptide" evidence="8">
    <location>
        <begin position="1"/>
        <end position="20"/>
    </location>
</feature>
<evidence type="ECO:0000256" key="1">
    <source>
        <dbReference type="ARBA" id="ARBA00004752"/>
    </source>
</evidence>
<evidence type="ECO:0000256" key="2">
    <source>
        <dbReference type="ARBA" id="ARBA00022679"/>
    </source>
</evidence>
<organism evidence="10 11">
    <name type="scientific">Prauserella muralis</name>
    <dbReference type="NCBI Taxonomy" id="588067"/>
    <lineage>
        <taxon>Bacteria</taxon>
        <taxon>Bacillati</taxon>
        <taxon>Actinomycetota</taxon>
        <taxon>Actinomycetes</taxon>
        <taxon>Pseudonocardiales</taxon>
        <taxon>Pseudonocardiaceae</taxon>
        <taxon>Prauserella</taxon>
    </lineage>
</organism>
<feature type="active site" description="Nucleophile" evidence="6">
    <location>
        <position position="234"/>
    </location>
</feature>
<protein>
    <recommendedName>
        <fullName evidence="9">L,D-TPase catalytic domain-containing protein</fullName>
    </recommendedName>
</protein>
<feature type="domain" description="L,D-TPase catalytic" evidence="9">
    <location>
        <begin position="139"/>
        <end position="257"/>
    </location>
</feature>
<feature type="region of interest" description="Disordered" evidence="7">
    <location>
        <begin position="45"/>
        <end position="64"/>
    </location>
</feature>
<accession>A0A2V4BBX0</accession>
<sequence length="257" mass="26570">MVAAASAALLALLVSACGGGGDEGTGGAGAVKPAAISQEDLTKLPDATTYGDLPGAPKDPGGDGTGTVLHPKQDLVVYSQVDGEPIAKLPTRQVGSPTWVPVIAEQGEWAQVLLPTRPNGASGWVHATDDAVESATNDYAVIVDRDAFRLEITKNGESLGSWTIGTGKPEHPTPKGRAYIIASIKETVNDYSPIVLPLSYHSDSHETFGGGPGTVGIHTWPDNSFVGKATSDGCIRVTQEALDQLVKLPLGTIVDIV</sequence>
<keyword evidence="5 6" id="KW-0961">Cell wall biogenesis/degradation</keyword>
<dbReference type="UniPathway" id="UPA00219"/>
<dbReference type="SUPFAM" id="SSF141523">
    <property type="entry name" value="L,D-transpeptidase catalytic domain-like"/>
    <property type="match status" value="1"/>
</dbReference>
<keyword evidence="2" id="KW-0808">Transferase</keyword>
<dbReference type="GO" id="GO:0005576">
    <property type="term" value="C:extracellular region"/>
    <property type="evidence" value="ECO:0007669"/>
    <property type="project" value="TreeGrafter"/>
</dbReference>
<dbReference type="GO" id="GO:0018104">
    <property type="term" value="P:peptidoglycan-protein cross-linking"/>
    <property type="evidence" value="ECO:0007669"/>
    <property type="project" value="TreeGrafter"/>
</dbReference>
<comment type="pathway">
    <text evidence="1 6">Cell wall biogenesis; peptidoglycan biosynthesis.</text>
</comment>
<proteinExistence type="predicted"/>
<dbReference type="OrthoDB" id="5243103at2"/>
<dbReference type="Gene3D" id="2.40.440.10">
    <property type="entry name" value="L,D-transpeptidase catalytic domain-like"/>
    <property type="match status" value="1"/>
</dbReference>
<name>A0A2V4BBX0_9PSEU</name>
<reference evidence="10 11" key="1">
    <citation type="submission" date="2016-07" db="EMBL/GenBank/DDBJ databases">
        <title>Draft genome sequence of Prauserella muralis DSM 45305, isolated from a mould-covered wall in an indoor environment.</title>
        <authorList>
            <person name="Ruckert C."/>
            <person name="Albersmeier A."/>
            <person name="Jiang C.-L."/>
            <person name="Jiang Y."/>
            <person name="Kalinowski J."/>
            <person name="Schneider O."/>
            <person name="Winkler A."/>
            <person name="Zotchev S.B."/>
        </authorList>
    </citation>
    <scope>NUCLEOTIDE SEQUENCE [LARGE SCALE GENOMIC DNA]</scope>
    <source>
        <strain evidence="10 11">DSM 45305</strain>
    </source>
</reference>
<keyword evidence="4 6" id="KW-0573">Peptidoglycan synthesis</keyword>
<dbReference type="GO" id="GO:0071972">
    <property type="term" value="F:peptidoglycan L,D-transpeptidase activity"/>
    <property type="evidence" value="ECO:0007669"/>
    <property type="project" value="TreeGrafter"/>
</dbReference>
<evidence type="ECO:0000259" key="9">
    <source>
        <dbReference type="PROSITE" id="PS52029"/>
    </source>
</evidence>
<evidence type="ECO:0000256" key="6">
    <source>
        <dbReference type="PROSITE-ProRule" id="PRU01373"/>
    </source>
</evidence>
<dbReference type="CDD" id="cd16913">
    <property type="entry name" value="YkuD_like"/>
    <property type="match status" value="1"/>
</dbReference>
<comment type="caution">
    <text evidence="10">The sequence shown here is derived from an EMBL/GenBank/DDBJ whole genome shotgun (WGS) entry which is preliminary data.</text>
</comment>
<dbReference type="GO" id="GO:0071555">
    <property type="term" value="P:cell wall organization"/>
    <property type="evidence" value="ECO:0007669"/>
    <property type="project" value="UniProtKB-UniRule"/>
</dbReference>
<evidence type="ECO:0000256" key="4">
    <source>
        <dbReference type="ARBA" id="ARBA00022984"/>
    </source>
</evidence>
<dbReference type="EMBL" id="MASW01000001">
    <property type="protein sequence ID" value="PXY32656.1"/>
    <property type="molecule type" value="Genomic_DNA"/>
</dbReference>